<proteinExistence type="predicted"/>
<organism evidence="1">
    <name type="scientific">Arundo donax</name>
    <name type="common">Giant reed</name>
    <name type="synonym">Donax arundinaceus</name>
    <dbReference type="NCBI Taxonomy" id="35708"/>
    <lineage>
        <taxon>Eukaryota</taxon>
        <taxon>Viridiplantae</taxon>
        <taxon>Streptophyta</taxon>
        <taxon>Embryophyta</taxon>
        <taxon>Tracheophyta</taxon>
        <taxon>Spermatophyta</taxon>
        <taxon>Magnoliopsida</taxon>
        <taxon>Liliopsida</taxon>
        <taxon>Poales</taxon>
        <taxon>Poaceae</taxon>
        <taxon>PACMAD clade</taxon>
        <taxon>Arundinoideae</taxon>
        <taxon>Arundineae</taxon>
        <taxon>Arundo</taxon>
    </lineage>
</organism>
<evidence type="ECO:0000313" key="1">
    <source>
        <dbReference type="EMBL" id="JAD68444.1"/>
    </source>
</evidence>
<name>A0A0A9BWJ0_ARUDO</name>
<sequence>MVSYRFSADCQVGVFLLNAQALRFDVVMICQ</sequence>
<dbReference type="AlphaFoldDB" id="A0A0A9BWJ0"/>
<protein>
    <submittedName>
        <fullName evidence="1">Uncharacterized protein</fullName>
    </submittedName>
</protein>
<reference evidence="1" key="2">
    <citation type="journal article" date="2015" name="Data Brief">
        <title>Shoot transcriptome of the giant reed, Arundo donax.</title>
        <authorList>
            <person name="Barrero R.A."/>
            <person name="Guerrero F.D."/>
            <person name="Moolhuijzen P."/>
            <person name="Goolsby J.A."/>
            <person name="Tidwell J."/>
            <person name="Bellgard S.E."/>
            <person name="Bellgard M.I."/>
        </authorList>
    </citation>
    <scope>NUCLEOTIDE SEQUENCE</scope>
    <source>
        <tissue evidence="1">Shoot tissue taken approximately 20 cm above the soil surface</tissue>
    </source>
</reference>
<dbReference type="EMBL" id="GBRH01229451">
    <property type="protein sequence ID" value="JAD68444.1"/>
    <property type="molecule type" value="Transcribed_RNA"/>
</dbReference>
<accession>A0A0A9BWJ0</accession>
<reference evidence="1" key="1">
    <citation type="submission" date="2014-09" db="EMBL/GenBank/DDBJ databases">
        <authorList>
            <person name="Magalhaes I.L.F."/>
            <person name="Oliveira U."/>
            <person name="Santos F.R."/>
            <person name="Vidigal T.H.D.A."/>
            <person name="Brescovit A.D."/>
            <person name="Santos A.J."/>
        </authorList>
    </citation>
    <scope>NUCLEOTIDE SEQUENCE</scope>
    <source>
        <tissue evidence="1">Shoot tissue taken approximately 20 cm above the soil surface</tissue>
    </source>
</reference>